<dbReference type="Proteomes" id="UP000823775">
    <property type="component" value="Unassembled WGS sequence"/>
</dbReference>
<dbReference type="EMBL" id="JACEIK010003034">
    <property type="protein sequence ID" value="MCD9640006.1"/>
    <property type="molecule type" value="Genomic_DNA"/>
</dbReference>
<comment type="caution">
    <text evidence="2">The sequence shown here is derived from an EMBL/GenBank/DDBJ whole genome shotgun (WGS) entry which is preliminary data.</text>
</comment>
<proteinExistence type="predicted"/>
<evidence type="ECO:0000313" key="3">
    <source>
        <dbReference type="Proteomes" id="UP000823775"/>
    </source>
</evidence>
<protein>
    <submittedName>
        <fullName evidence="2">Uncharacterized protein</fullName>
    </submittedName>
</protein>
<evidence type="ECO:0000256" key="1">
    <source>
        <dbReference type="SAM" id="MobiDB-lite"/>
    </source>
</evidence>
<feature type="region of interest" description="Disordered" evidence="1">
    <location>
        <begin position="90"/>
        <end position="116"/>
    </location>
</feature>
<gene>
    <name evidence="2" type="ORF">HAX54_025017</name>
</gene>
<keyword evidence="3" id="KW-1185">Reference proteome</keyword>
<feature type="compositionally biased region" description="Low complexity" evidence="1">
    <location>
        <begin position="64"/>
        <end position="77"/>
    </location>
</feature>
<evidence type="ECO:0000313" key="2">
    <source>
        <dbReference type="EMBL" id="MCD9640006.1"/>
    </source>
</evidence>
<organism evidence="2 3">
    <name type="scientific">Datura stramonium</name>
    <name type="common">Jimsonweed</name>
    <name type="synonym">Common thornapple</name>
    <dbReference type="NCBI Taxonomy" id="4076"/>
    <lineage>
        <taxon>Eukaryota</taxon>
        <taxon>Viridiplantae</taxon>
        <taxon>Streptophyta</taxon>
        <taxon>Embryophyta</taxon>
        <taxon>Tracheophyta</taxon>
        <taxon>Spermatophyta</taxon>
        <taxon>Magnoliopsida</taxon>
        <taxon>eudicotyledons</taxon>
        <taxon>Gunneridae</taxon>
        <taxon>Pentapetalae</taxon>
        <taxon>asterids</taxon>
        <taxon>lamiids</taxon>
        <taxon>Solanales</taxon>
        <taxon>Solanaceae</taxon>
        <taxon>Solanoideae</taxon>
        <taxon>Datureae</taxon>
        <taxon>Datura</taxon>
    </lineage>
</organism>
<reference evidence="2 3" key="1">
    <citation type="journal article" date="2021" name="BMC Genomics">
        <title>Datura genome reveals duplications of psychoactive alkaloid biosynthetic genes and high mutation rate following tissue culture.</title>
        <authorList>
            <person name="Rajewski A."/>
            <person name="Carter-House D."/>
            <person name="Stajich J."/>
            <person name="Litt A."/>
        </authorList>
    </citation>
    <scope>NUCLEOTIDE SEQUENCE [LARGE SCALE GENOMIC DNA]</scope>
    <source>
        <strain evidence="2">AR-01</strain>
    </source>
</reference>
<name>A0ABS8V0Y5_DATST</name>
<accession>A0ABS8V0Y5</accession>
<feature type="region of interest" description="Disordered" evidence="1">
    <location>
        <begin position="34"/>
        <end position="77"/>
    </location>
</feature>
<sequence length="116" mass="11353">MLLKSFIGSIQSLLLLYRDFTMVSKSFCFCFPNRKSSKTKEEGSSHSKSSQKNRGINADGSSHGGATTNPGANDAGAAAAAVVATSHIADMDGGADGSSHGGGGDGGAGGGGGGGE</sequence>
<feature type="compositionally biased region" description="Gly residues" evidence="1">
    <location>
        <begin position="94"/>
        <end position="116"/>
    </location>
</feature>